<organism evidence="1 2">
    <name type="scientific">Colletotrichum truncatum</name>
    <name type="common">Anthracnose fungus</name>
    <name type="synonym">Colletotrichum capsici</name>
    <dbReference type="NCBI Taxonomy" id="5467"/>
    <lineage>
        <taxon>Eukaryota</taxon>
        <taxon>Fungi</taxon>
        <taxon>Dikarya</taxon>
        <taxon>Ascomycota</taxon>
        <taxon>Pezizomycotina</taxon>
        <taxon>Sordariomycetes</taxon>
        <taxon>Hypocreomycetidae</taxon>
        <taxon>Glomerellales</taxon>
        <taxon>Glomerellaceae</taxon>
        <taxon>Colletotrichum</taxon>
        <taxon>Colletotrichum truncatum species complex</taxon>
    </lineage>
</organism>
<protein>
    <submittedName>
        <fullName evidence="1">Uncharacterized protein</fullName>
    </submittedName>
</protein>
<reference evidence="1 2" key="1">
    <citation type="journal article" date="2020" name="Phytopathology">
        <title>Genome Sequence Resources of Colletotrichum truncatum, C. plurivorum, C. musicola, and C. sojae: Four Species Pathogenic to Soybean (Glycine max).</title>
        <authorList>
            <person name="Rogerio F."/>
            <person name="Boufleur T.R."/>
            <person name="Ciampi-Guillardi M."/>
            <person name="Sukno S.A."/>
            <person name="Thon M.R."/>
            <person name="Massola Junior N.S."/>
            <person name="Baroncelli R."/>
        </authorList>
    </citation>
    <scope>NUCLEOTIDE SEQUENCE [LARGE SCALE GENOMIC DNA]</scope>
    <source>
        <strain evidence="1 2">CMES1059</strain>
    </source>
</reference>
<dbReference type="Proteomes" id="UP000805649">
    <property type="component" value="Unassembled WGS sequence"/>
</dbReference>
<proteinExistence type="predicted"/>
<sequence length="78" mass="9178">MPPESHRLYDSDRFMFYFLFKNATPKKEEEARADAVRLHRRVSLDSRYYVSLGVSMIFVFLCRASIMDVPCHGMLRTA</sequence>
<gene>
    <name evidence="1" type="ORF">CTRU02_203716</name>
</gene>
<evidence type="ECO:0000313" key="1">
    <source>
        <dbReference type="EMBL" id="KAL0940953.1"/>
    </source>
</evidence>
<dbReference type="EMBL" id="VUJX02000002">
    <property type="protein sequence ID" value="KAL0940953.1"/>
    <property type="molecule type" value="Genomic_DNA"/>
</dbReference>
<comment type="caution">
    <text evidence="1">The sequence shown here is derived from an EMBL/GenBank/DDBJ whole genome shotgun (WGS) entry which is preliminary data.</text>
</comment>
<keyword evidence="2" id="KW-1185">Reference proteome</keyword>
<evidence type="ECO:0000313" key="2">
    <source>
        <dbReference type="Proteomes" id="UP000805649"/>
    </source>
</evidence>
<accession>A0ACC3ZAS0</accession>
<name>A0ACC3ZAS0_COLTU</name>